<name>A0AAV7NUL6_PLEWA</name>
<feature type="region of interest" description="Disordered" evidence="1">
    <location>
        <begin position="1"/>
        <end position="57"/>
    </location>
</feature>
<evidence type="ECO:0000313" key="3">
    <source>
        <dbReference type="Proteomes" id="UP001066276"/>
    </source>
</evidence>
<evidence type="ECO:0000313" key="2">
    <source>
        <dbReference type="EMBL" id="KAJ1119712.1"/>
    </source>
</evidence>
<reference evidence="2" key="1">
    <citation type="journal article" date="2022" name="bioRxiv">
        <title>Sequencing and chromosome-scale assembly of the giantPleurodeles waltlgenome.</title>
        <authorList>
            <person name="Brown T."/>
            <person name="Elewa A."/>
            <person name="Iarovenko S."/>
            <person name="Subramanian E."/>
            <person name="Araus A.J."/>
            <person name="Petzold A."/>
            <person name="Susuki M."/>
            <person name="Suzuki K.-i.T."/>
            <person name="Hayashi T."/>
            <person name="Toyoda A."/>
            <person name="Oliveira C."/>
            <person name="Osipova E."/>
            <person name="Leigh N.D."/>
            <person name="Simon A."/>
            <person name="Yun M.H."/>
        </authorList>
    </citation>
    <scope>NUCLEOTIDE SEQUENCE</scope>
    <source>
        <strain evidence="2">20211129_DDA</strain>
        <tissue evidence="2">Liver</tissue>
    </source>
</reference>
<evidence type="ECO:0000256" key="1">
    <source>
        <dbReference type="SAM" id="MobiDB-lite"/>
    </source>
</evidence>
<organism evidence="2 3">
    <name type="scientific">Pleurodeles waltl</name>
    <name type="common">Iberian ribbed newt</name>
    <dbReference type="NCBI Taxonomy" id="8319"/>
    <lineage>
        <taxon>Eukaryota</taxon>
        <taxon>Metazoa</taxon>
        <taxon>Chordata</taxon>
        <taxon>Craniata</taxon>
        <taxon>Vertebrata</taxon>
        <taxon>Euteleostomi</taxon>
        <taxon>Amphibia</taxon>
        <taxon>Batrachia</taxon>
        <taxon>Caudata</taxon>
        <taxon>Salamandroidea</taxon>
        <taxon>Salamandridae</taxon>
        <taxon>Pleurodelinae</taxon>
        <taxon>Pleurodeles</taxon>
    </lineage>
</organism>
<dbReference type="EMBL" id="JANPWB010000012">
    <property type="protein sequence ID" value="KAJ1119712.1"/>
    <property type="molecule type" value="Genomic_DNA"/>
</dbReference>
<dbReference type="Proteomes" id="UP001066276">
    <property type="component" value="Chromosome 8"/>
</dbReference>
<proteinExistence type="predicted"/>
<dbReference type="AlphaFoldDB" id="A0AAV7NUL6"/>
<sequence>MLLQSIRPQCGFPDSSRPPCSPTACHHPSPGLGNLHQRPGAAHPACPTGSTARETPPALQCSTRLLVQQLAPTQSRGGLRPLPLLTLGPRAAYQGPAVSVGSSQDAAVHLTAQGAFRQGRAPPDQRAPRTSSTTDASTRRFDASFPGLVTASHAAFTTSAPAPWVPKRGTVLCPTS</sequence>
<comment type="caution">
    <text evidence="2">The sequence shown here is derived from an EMBL/GenBank/DDBJ whole genome shotgun (WGS) entry which is preliminary data.</text>
</comment>
<accession>A0AAV7NUL6</accession>
<protein>
    <submittedName>
        <fullName evidence="2">Uncharacterized protein</fullName>
    </submittedName>
</protein>
<feature type="region of interest" description="Disordered" evidence="1">
    <location>
        <begin position="115"/>
        <end position="141"/>
    </location>
</feature>
<keyword evidence="3" id="KW-1185">Reference proteome</keyword>
<gene>
    <name evidence="2" type="ORF">NDU88_007897</name>
</gene>